<organism evidence="8 9">
    <name type="scientific">Natronococcus amylolyticus DSM 10524</name>
    <dbReference type="NCBI Taxonomy" id="1227497"/>
    <lineage>
        <taxon>Archaea</taxon>
        <taxon>Methanobacteriati</taxon>
        <taxon>Methanobacteriota</taxon>
        <taxon>Stenosarchaea group</taxon>
        <taxon>Halobacteria</taxon>
        <taxon>Halobacteriales</taxon>
        <taxon>Natrialbaceae</taxon>
        <taxon>Natronococcus</taxon>
    </lineage>
</organism>
<dbReference type="GO" id="GO:0005829">
    <property type="term" value="C:cytosol"/>
    <property type="evidence" value="ECO:0007669"/>
    <property type="project" value="TreeGrafter"/>
</dbReference>
<keyword evidence="4" id="KW-0238">DNA-binding</keyword>
<sequence>MSDDRILVAEDDEHVNELLVYRLETAGFEVTAVDDGAACLEHVRLAEPTPDAILLDLMLPEYDGFDVLRRLDERDLEPEPAVIVVSGRGLEDDVVRGFELGADDYVTKPFSLSEIVARLRRALR</sequence>
<dbReference type="PANTHER" id="PTHR48111">
    <property type="entry name" value="REGULATOR OF RPOS"/>
    <property type="match status" value="1"/>
</dbReference>
<dbReference type="EMBL" id="AOIB01000043">
    <property type="protein sequence ID" value="ELY53569.1"/>
    <property type="molecule type" value="Genomic_DNA"/>
</dbReference>
<evidence type="ECO:0000256" key="4">
    <source>
        <dbReference type="ARBA" id="ARBA00023125"/>
    </source>
</evidence>
<name>L9WVQ3_9EURY</name>
<evidence type="ECO:0000259" key="7">
    <source>
        <dbReference type="PROSITE" id="PS50110"/>
    </source>
</evidence>
<comment type="caution">
    <text evidence="8">The sequence shown here is derived from an EMBL/GenBank/DDBJ whole genome shotgun (WGS) entry which is preliminary data.</text>
</comment>
<dbReference type="SMART" id="SM00448">
    <property type="entry name" value="REC"/>
    <property type="match status" value="1"/>
</dbReference>
<feature type="domain" description="Response regulatory" evidence="7">
    <location>
        <begin position="5"/>
        <end position="123"/>
    </location>
</feature>
<keyword evidence="2" id="KW-0902">Two-component regulatory system</keyword>
<keyword evidence="5" id="KW-0804">Transcription</keyword>
<proteinExistence type="predicted"/>
<dbReference type="PROSITE" id="PS50110">
    <property type="entry name" value="RESPONSE_REGULATORY"/>
    <property type="match status" value="1"/>
</dbReference>
<dbReference type="InterPro" id="IPR011006">
    <property type="entry name" value="CheY-like_superfamily"/>
</dbReference>
<evidence type="ECO:0000313" key="9">
    <source>
        <dbReference type="Proteomes" id="UP000011688"/>
    </source>
</evidence>
<keyword evidence="9" id="KW-1185">Reference proteome</keyword>
<feature type="modified residue" description="4-aspartylphosphate" evidence="6">
    <location>
        <position position="56"/>
    </location>
</feature>
<dbReference type="GO" id="GO:0000156">
    <property type="term" value="F:phosphorelay response regulator activity"/>
    <property type="evidence" value="ECO:0007669"/>
    <property type="project" value="TreeGrafter"/>
</dbReference>
<accession>L9WVQ3</accession>
<evidence type="ECO:0000256" key="2">
    <source>
        <dbReference type="ARBA" id="ARBA00023012"/>
    </source>
</evidence>
<dbReference type="SUPFAM" id="SSF52172">
    <property type="entry name" value="CheY-like"/>
    <property type="match status" value="1"/>
</dbReference>
<dbReference type="PANTHER" id="PTHR48111:SF21">
    <property type="entry name" value="DNA-BINDING DUAL MASTER TRANSCRIPTIONAL REGULATOR RPAA"/>
    <property type="match status" value="1"/>
</dbReference>
<keyword evidence="1 6" id="KW-0597">Phosphoprotein</keyword>
<gene>
    <name evidence="8" type="ORF">C491_21811</name>
</gene>
<evidence type="ECO:0000313" key="8">
    <source>
        <dbReference type="EMBL" id="ELY53569.1"/>
    </source>
</evidence>
<dbReference type="InterPro" id="IPR039420">
    <property type="entry name" value="WalR-like"/>
</dbReference>
<dbReference type="PATRIC" id="fig|1227497.3.peg.4468"/>
<evidence type="ECO:0000256" key="1">
    <source>
        <dbReference type="ARBA" id="ARBA00022553"/>
    </source>
</evidence>
<dbReference type="OrthoDB" id="2830at2157"/>
<protein>
    <submittedName>
        <fullName evidence="8">Response regulator receiver protein</fullName>
    </submittedName>
</protein>
<dbReference type="InterPro" id="IPR001789">
    <property type="entry name" value="Sig_transdc_resp-reg_receiver"/>
</dbReference>
<dbReference type="eggNOG" id="arCOG02595">
    <property type="taxonomic scope" value="Archaea"/>
</dbReference>
<evidence type="ECO:0000256" key="3">
    <source>
        <dbReference type="ARBA" id="ARBA00023015"/>
    </source>
</evidence>
<dbReference type="Proteomes" id="UP000011688">
    <property type="component" value="Unassembled WGS sequence"/>
</dbReference>
<evidence type="ECO:0000256" key="6">
    <source>
        <dbReference type="PROSITE-ProRule" id="PRU00169"/>
    </source>
</evidence>
<dbReference type="Gene3D" id="3.40.50.2300">
    <property type="match status" value="1"/>
</dbReference>
<dbReference type="RefSeq" id="WP_005560067.1">
    <property type="nucleotide sequence ID" value="NZ_AOIB01000043.1"/>
</dbReference>
<dbReference type="STRING" id="1227497.C491_21811"/>
<dbReference type="GO" id="GO:0006355">
    <property type="term" value="P:regulation of DNA-templated transcription"/>
    <property type="evidence" value="ECO:0007669"/>
    <property type="project" value="TreeGrafter"/>
</dbReference>
<dbReference type="CDD" id="cd17574">
    <property type="entry name" value="REC_OmpR"/>
    <property type="match status" value="1"/>
</dbReference>
<dbReference type="GO" id="GO:0000976">
    <property type="term" value="F:transcription cis-regulatory region binding"/>
    <property type="evidence" value="ECO:0007669"/>
    <property type="project" value="TreeGrafter"/>
</dbReference>
<dbReference type="Pfam" id="PF00072">
    <property type="entry name" value="Response_reg"/>
    <property type="match status" value="1"/>
</dbReference>
<dbReference type="AlphaFoldDB" id="L9WVQ3"/>
<dbReference type="GO" id="GO:0032993">
    <property type="term" value="C:protein-DNA complex"/>
    <property type="evidence" value="ECO:0007669"/>
    <property type="project" value="TreeGrafter"/>
</dbReference>
<evidence type="ECO:0000256" key="5">
    <source>
        <dbReference type="ARBA" id="ARBA00023163"/>
    </source>
</evidence>
<reference evidence="8 9" key="1">
    <citation type="journal article" date="2014" name="PLoS Genet.">
        <title>Phylogenetically driven sequencing of extremely halophilic archaea reveals strategies for static and dynamic osmo-response.</title>
        <authorList>
            <person name="Becker E.A."/>
            <person name="Seitzer P.M."/>
            <person name="Tritt A."/>
            <person name="Larsen D."/>
            <person name="Krusor M."/>
            <person name="Yao A.I."/>
            <person name="Wu D."/>
            <person name="Madern D."/>
            <person name="Eisen J.A."/>
            <person name="Darling A.E."/>
            <person name="Facciotti M.T."/>
        </authorList>
    </citation>
    <scope>NUCLEOTIDE SEQUENCE [LARGE SCALE GENOMIC DNA]</scope>
    <source>
        <strain evidence="8 9">DSM 10524</strain>
    </source>
</reference>
<keyword evidence="3" id="KW-0805">Transcription regulation</keyword>